<organism evidence="2 3">
    <name type="scientific">Diacronema lutheri</name>
    <name type="common">Unicellular marine alga</name>
    <name type="synonym">Monochrysis lutheri</name>
    <dbReference type="NCBI Taxonomy" id="2081491"/>
    <lineage>
        <taxon>Eukaryota</taxon>
        <taxon>Haptista</taxon>
        <taxon>Haptophyta</taxon>
        <taxon>Pavlovophyceae</taxon>
        <taxon>Pavlovales</taxon>
        <taxon>Pavlovaceae</taxon>
        <taxon>Diacronema</taxon>
    </lineage>
</organism>
<dbReference type="AlphaFoldDB" id="A0A8J5XMP7"/>
<keyword evidence="1" id="KW-0812">Transmembrane</keyword>
<feature type="transmembrane region" description="Helical" evidence="1">
    <location>
        <begin position="86"/>
        <end position="107"/>
    </location>
</feature>
<evidence type="ECO:0000313" key="2">
    <source>
        <dbReference type="EMBL" id="KAG8464612.1"/>
    </source>
</evidence>
<name>A0A8J5XMP7_DIALT</name>
<accession>A0A8J5XMP7</accession>
<dbReference type="EMBL" id="JAGTXO010000012">
    <property type="protein sequence ID" value="KAG8464612.1"/>
    <property type="molecule type" value="Genomic_DNA"/>
</dbReference>
<reference evidence="2" key="1">
    <citation type="submission" date="2021-05" db="EMBL/GenBank/DDBJ databases">
        <title>The genome of the haptophyte Pavlova lutheri (Diacronema luteri, Pavlovales) - a model for lipid biosynthesis in eukaryotic algae.</title>
        <authorList>
            <person name="Hulatt C.J."/>
            <person name="Posewitz M.C."/>
        </authorList>
    </citation>
    <scope>NUCLEOTIDE SEQUENCE</scope>
    <source>
        <strain evidence="2">NIVA-4/92</strain>
    </source>
</reference>
<keyword evidence="3" id="KW-1185">Reference proteome</keyword>
<proteinExistence type="predicted"/>
<protein>
    <submittedName>
        <fullName evidence="2">Uncharacterized protein</fullName>
    </submittedName>
</protein>
<keyword evidence="1" id="KW-0472">Membrane</keyword>
<keyword evidence="1" id="KW-1133">Transmembrane helix</keyword>
<comment type="caution">
    <text evidence="2">The sequence shown here is derived from an EMBL/GenBank/DDBJ whole genome shotgun (WGS) entry which is preliminary data.</text>
</comment>
<sequence>MVRLDVFPLAETVRWRGKLLPRYAWYMLSGAVCDVGQFVLYKTLWSSFGLPTFSWTAAYVLSIAMRQESHKVFVFGHYEGTWYKNLWRFYCVYFLTVATSMPVNLLLVRLMGCLPTQLLDLGIAESTYAYFGTTIYTGLFSYLRLKANWRRPGSPMKASKSGLNMCILPSGASHAPRSVKPSAFSKYQSAPCELSRRGPHNFANPCLENGGSRLKHARVPSWGSEYSKLVAI</sequence>
<dbReference type="OrthoDB" id="199351at2759"/>
<evidence type="ECO:0000313" key="3">
    <source>
        <dbReference type="Proteomes" id="UP000751190"/>
    </source>
</evidence>
<feature type="transmembrane region" description="Helical" evidence="1">
    <location>
        <begin position="47"/>
        <end position="65"/>
    </location>
</feature>
<gene>
    <name evidence="2" type="ORF">KFE25_009980</name>
</gene>
<dbReference type="Proteomes" id="UP000751190">
    <property type="component" value="Unassembled WGS sequence"/>
</dbReference>
<evidence type="ECO:0000256" key="1">
    <source>
        <dbReference type="SAM" id="Phobius"/>
    </source>
</evidence>
<feature type="transmembrane region" description="Helical" evidence="1">
    <location>
        <begin position="127"/>
        <end position="145"/>
    </location>
</feature>